<keyword evidence="3" id="KW-1185">Reference proteome</keyword>
<accession>A0A1D3D9N6</accession>
<comment type="caution">
    <text evidence="2">The sequence shown here is derived from an EMBL/GenBank/DDBJ whole genome shotgun (WGS) entry which is preliminary data.</text>
</comment>
<dbReference type="Gene3D" id="1.10.418.10">
    <property type="entry name" value="Calponin-like domain"/>
    <property type="match status" value="1"/>
</dbReference>
<name>A0A1D3D9N6_9EIME</name>
<dbReference type="AlphaFoldDB" id="A0A1D3D9N6"/>
<dbReference type="Proteomes" id="UP000095192">
    <property type="component" value="Unassembled WGS sequence"/>
</dbReference>
<evidence type="ECO:0000313" key="2">
    <source>
        <dbReference type="EMBL" id="OEH80152.1"/>
    </source>
</evidence>
<dbReference type="VEuPathDB" id="ToxoDB:cyc_09201"/>
<feature type="region of interest" description="Disordered" evidence="1">
    <location>
        <begin position="1"/>
        <end position="22"/>
    </location>
</feature>
<proteinExistence type="predicted"/>
<evidence type="ECO:0000313" key="3">
    <source>
        <dbReference type="Proteomes" id="UP000095192"/>
    </source>
</evidence>
<reference evidence="2 3" key="1">
    <citation type="journal article" date="2016" name="BMC Genomics">
        <title>Comparative genomics reveals Cyclospora cayetanensis possesses coccidia-like metabolism and invasion components but unique surface antigens.</title>
        <authorList>
            <person name="Liu S."/>
            <person name="Wang L."/>
            <person name="Zheng H."/>
            <person name="Xu Z."/>
            <person name="Roellig D.M."/>
            <person name="Li N."/>
            <person name="Frace M.A."/>
            <person name="Tang K."/>
            <person name="Arrowood M.J."/>
            <person name="Moss D.M."/>
            <person name="Zhang L."/>
            <person name="Feng Y."/>
            <person name="Xiao L."/>
        </authorList>
    </citation>
    <scope>NUCLEOTIDE SEQUENCE [LARGE SCALE GENOMIC DNA]</scope>
    <source>
        <strain evidence="2 3">CHN_HEN01</strain>
    </source>
</reference>
<feature type="compositionally biased region" description="Low complexity" evidence="1">
    <location>
        <begin position="1"/>
        <end position="13"/>
    </location>
</feature>
<sequence>MCPATPTAAAAPAEGRDGAPQLQLSPEELEICTLYKWLDSLPLSRPKRNLHRDFADGGAFRPPEACAPYRDACMC</sequence>
<dbReference type="InterPro" id="IPR036872">
    <property type="entry name" value="CH_dom_sf"/>
</dbReference>
<dbReference type="InParanoid" id="A0A1D3D9N6"/>
<gene>
    <name evidence="2" type="ORF">cyc_09201</name>
</gene>
<dbReference type="EMBL" id="JROU02000184">
    <property type="protein sequence ID" value="OEH80152.1"/>
    <property type="molecule type" value="Genomic_DNA"/>
</dbReference>
<evidence type="ECO:0000256" key="1">
    <source>
        <dbReference type="SAM" id="MobiDB-lite"/>
    </source>
</evidence>
<protein>
    <submittedName>
        <fullName evidence="2">Uncharacterized protein</fullName>
    </submittedName>
</protein>
<organism evidence="2 3">
    <name type="scientific">Cyclospora cayetanensis</name>
    <dbReference type="NCBI Taxonomy" id="88456"/>
    <lineage>
        <taxon>Eukaryota</taxon>
        <taxon>Sar</taxon>
        <taxon>Alveolata</taxon>
        <taxon>Apicomplexa</taxon>
        <taxon>Conoidasida</taxon>
        <taxon>Coccidia</taxon>
        <taxon>Eucoccidiorida</taxon>
        <taxon>Eimeriorina</taxon>
        <taxon>Eimeriidae</taxon>
        <taxon>Cyclospora</taxon>
    </lineage>
</organism>